<feature type="chain" id="PRO_5012250202" evidence="2">
    <location>
        <begin position="28"/>
        <end position="94"/>
    </location>
</feature>
<sequence>MICINNKPFVLLICIGLLAVIPEKVSSLTNADFALRWSAQQHELMSKIRRLLNGLVTNELNTSSKSAPVSEKFDPNGSSKRRVRKGSNPIHNRS</sequence>
<gene>
    <name evidence="3" type="ORF">A4A49_35323</name>
</gene>
<dbReference type="InterPro" id="IPR038821">
    <property type="entry name" value="CLE45-like"/>
</dbReference>
<keyword evidence="4" id="KW-1185">Reference proteome</keyword>
<dbReference type="OMA" id="IQADKVC"/>
<dbReference type="AlphaFoldDB" id="A0A1J6KH68"/>
<proteinExistence type="predicted"/>
<dbReference type="PANTHER" id="PTHR36726">
    <property type="entry name" value="CLAVATA3/ESR (CLE)-RELATED PROTEIN 45"/>
    <property type="match status" value="1"/>
</dbReference>
<dbReference type="Proteomes" id="UP000187609">
    <property type="component" value="Unassembled WGS sequence"/>
</dbReference>
<dbReference type="EMBL" id="MJEQ01004507">
    <property type="protein sequence ID" value="OIT21215.1"/>
    <property type="molecule type" value="Genomic_DNA"/>
</dbReference>
<keyword evidence="2" id="KW-0732">Signal</keyword>
<name>A0A1J6KH68_NICAT</name>
<feature type="signal peptide" evidence="2">
    <location>
        <begin position="1"/>
        <end position="27"/>
    </location>
</feature>
<protein>
    <submittedName>
        <fullName evidence="3">Uncharacterized protein</fullName>
    </submittedName>
</protein>
<evidence type="ECO:0000256" key="1">
    <source>
        <dbReference type="SAM" id="MobiDB-lite"/>
    </source>
</evidence>
<dbReference type="Gramene" id="OIT21215">
    <property type="protein sequence ID" value="OIT21215"/>
    <property type="gene ID" value="A4A49_35323"/>
</dbReference>
<organism evidence="3 4">
    <name type="scientific">Nicotiana attenuata</name>
    <name type="common">Coyote tobacco</name>
    <dbReference type="NCBI Taxonomy" id="49451"/>
    <lineage>
        <taxon>Eukaryota</taxon>
        <taxon>Viridiplantae</taxon>
        <taxon>Streptophyta</taxon>
        <taxon>Embryophyta</taxon>
        <taxon>Tracheophyta</taxon>
        <taxon>Spermatophyta</taxon>
        <taxon>Magnoliopsida</taxon>
        <taxon>eudicotyledons</taxon>
        <taxon>Gunneridae</taxon>
        <taxon>Pentapetalae</taxon>
        <taxon>asterids</taxon>
        <taxon>lamiids</taxon>
        <taxon>Solanales</taxon>
        <taxon>Solanaceae</taxon>
        <taxon>Nicotianoideae</taxon>
        <taxon>Nicotianeae</taxon>
        <taxon>Nicotiana</taxon>
    </lineage>
</organism>
<comment type="caution">
    <text evidence="3">The sequence shown here is derived from an EMBL/GenBank/DDBJ whole genome shotgun (WGS) entry which is preliminary data.</text>
</comment>
<reference evidence="3" key="1">
    <citation type="submission" date="2016-11" db="EMBL/GenBank/DDBJ databases">
        <title>The genome of Nicotiana attenuata.</title>
        <authorList>
            <person name="Xu S."/>
            <person name="Brockmoeller T."/>
            <person name="Gaquerel E."/>
            <person name="Navarro A."/>
            <person name="Kuhl H."/>
            <person name="Gase K."/>
            <person name="Ling Z."/>
            <person name="Zhou W."/>
            <person name="Kreitzer C."/>
            <person name="Stanke M."/>
            <person name="Tang H."/>
            <person name="Lyons E."/>
            <person name="Pandey P."/>
            <person name="Pandey S.P."/>
            <person name="Timmermann B."/>
            <person name="Baldwin I.T."/>
        </authorList>
    </citation>
    <scope>NUCLEOTIDE SEQUENCE [LARGE SCALE GENOMIC DNA]</scope>
    <source>
        <strain evidence="3">UT</strain>
    </source>
</reference>
<dbReference type="PANTHER" id="PTHR36726:SF4">
    <property type="entry name" value="CLAVATA3_ESR (CLE)-RELATED PROTEIN 45"/>
    <property type="match status" value="1"/>
</dbReference>
<evidence type="ECO:0000256" key="2">
    <source>
        <dbReference type="SAM" id="SignalP"/>
    </source>
</evidence>
<accession>A0A1J6KH68</accession>
<evidence type="ECO:0000313" key="3">
    <source>
        <dbReference type="EMBL" id="OIT21215.1"/>
    </source>
</evidence>
<feature type="region of interest" description="Disordered" evidence="1">
    <location>
        <begin position="63"/>
        <end position="94"/>
    </location>
</feature>
<dbReference type="STRING" id="49451.A0A1J6KH68"/>
<evidence type="ECO:0000313" key="4">
    <source>
        <dbReference type="Proteomes" id="UP000187609"/>
    </source>
</evidence>